<feature type="region of interest" description="Disordered" evidence="4">
    <location>
        <begin position="33"/>
        <end position="61"/>
    </location>
</feature>
<evidence type="ECO:0000256" key="2">
    <source>
        <dbReference type="ARBA" id="ARBA00022980"/>
    </source>
</evidence>
<dbReference type="GO" id="GO:0022625">
    <property type="term" value="C:cytosolic large ribosomal subunit"/>
    <property type="evidence" value="ECO:0007669"/>
    <property type="project" value="TreeGrafter"/>
</dbReference>
<gene>
    <name evidence="6" type="ORF">SARC_02500</name>
</gene>
<dbReference type="InterPro" id="IPR000915">
    <property type="entry name" value="60S_ribosomal_eL6"/>
</dbReference>
<dbReference type="PANTHER" id="PTHR10715:SF0">
    <property type="entry name" value="LARGE RIBOSOMAL SUBUNIT PROTEIN EL6"/>
    <property type="match status" value="1"/>
</dbReference>
<dbReference type="Pfam" id="PF01159">
    <property type="entry name" value="Ribosomal_L6e"/>
    <property type="match status" value="1"/>
</dbReference>
<dbReference type="Pfam" id="PF03868">
    <property type="entry name" value="Ribosomal_L6e_N"/>
    <property type="match status" value="1"/>
</dbReference>
<dbReference type="InterPro" id="IPR041997">
    <property type="entry name" value="Ribosomal_eL6_KOW"/>
</dbReference>
<accession>A0A0L0GAN3</accession>
<evidence type="ECO:0000256" key="1">
    <source>
        <dbReference type="ARBA" id="ARBA00010592"/>
    </source>
</evidence>
<organism evidence="6 7">
    <name type="scientific">Sphaeroforma arctica JP610</name>
    <dbReference type="NCBI Taxonomy" id="667725"/>
    <lineage>
        <taxon>Eukaryota</taxon>
        <taxon>Ichthyosporea</taxon>
        <taxon>Ichthyophonida</taxon>
        <taxon>Sphaeroforma</taxon>
    </lineage>
</organism>
<comment type="similarity">
    <text evidence="1">Belongs to the eukaryotic ribosomal protein eL6 family.</text>
</comment>
<dbReference type="GO" id="GO:0000027">
    <property type="term" value="P:ribosomal large subunit assembly"/>
    <property type="evidence" value="ECO:0007669"/>
    <property type="project" value="TreeGrafter"/>
</dbReference>
<reference evidence="6 7" key="1">
    <citation type="submission" date="2011-02" db="EMBL/GenBank/DDBJ databases">
        <title>The Genome Sequence of Sphaeroforma arctica JP610.</title>
        <authorList>
            <consortium name="The Broad Institute Genome Sequencing Platform"/>
            <person name="Russ C."/>
            <person name="Cuomo C."/>
            <person name="Young S.K."/>
            <person name="Zeng Q."/>
            <person name="Gargeya S."/>
            <person name="Alvarado L."/>
            <person name="Berlin A."/>
            <person name="Chapman S.B."/>
            <person name="Chen Z."/>
            <person name="Freedman E."/>
            <person name="Gellesch M."/>
            <person name="Goldberg J."/>
            <person name="Griggs A."/>
            <person name="Gujja S."/>
            <person name="Heilman E."/>
            <person name="Heiman D."/>
            <person name="Howarth C."/>
            <person name="Mehta T."/>
            <person name="Neiman D."/>
            <person name="Pearson M."/>
            <person name="Roberts A."/>
            <person name="Saif S."/>
            <person name="Shea T."/>
            <person name="Shenoy N."/>
            <person name="Sisk P."/>
            <person name="Stolte C."/>
            <person name="Sykes S."/>
            <person name="White J."/>
            <person name="Yandava C."/>
            <person name="Burger G."/>
            <person name="Gray M.W."/>
            <person name="Holland P.W.H."/>
            <person name="King N."/>
            <person name="Lang F.B.F."/>
            <person name="Roger A.J."/>
            <person name="Ruiz-Trillo I."/>
            <person name="Haas B."/>
            <person name="Nusbaum C."/>
            <person name="Birren B."/>
        </authorList>
    </citation>
    <scope>NUCLEOTIDE SEQUENCE [LARGE SCALE GENOMIC DNA]</scope>
    <source>
        <strain evidence="6 7">JP610</strain>
    </source>
</reference>
<keyword evidence="7" id="KW-1185">Reference proteome</keyword>
<dbReference type="AlphaFoldDB" id="A0A0L0GAN3"/>
<dbReference type="GeneID" id="25903004"/>
<dbReference type="FunFam" id="2.30.30.30:FF:000014">
    <property type="entry name" value="60S ribosomal protein L6"/>
    <property type="match status" value="1"/>
</dbReference>
<dbReference type="InterPro" id="IPR005568">
    <property type="entry name" value="Ribosomal_uL6_N"/>
</dbReference>
<dbReference type="InterPro" id="IPR014722">
    <property type="entry name" value="Rib_uL2_dom2"/>
</dbReference>
<evidence type="ECO:0000256" key="3">
    <source>
        <dbReference type="ARBA" id="ARBA00023274"/>
    </source>
</evidence>
<dbReference type="OrthoDB" id="2436667at2759"/>
<keyword evidence="2 6" id="KW-0689">Ribosomal protein</keyword>
<dbReference type="GO" id="GO:0003735">
    <property type="term" value="F:structural constituent of ribosome"/>
    <property type="evidence" value="ECO:0007669"/>
    <property type="project" value="InterPro"/>
</dbReference>
<sequence length="241" mass="26389">MVDHAPRNSNLAFGVNRLGRAAVYKKRALYRRKKTTQNTEKAAPATTKTKEIGGDKNGKTRTVPLQKESRFYATEDTPRPLVNRKHAKAAKLRASITPGTVLICLSGPNRGKRVVFLKQLASGLLLVTGPFKINGVPLRRINQAYVIATSTSIDISGVSVADKFDDAYFARPSTGATEKSEKKFFATGDKEKKAPAASRVSDQKEVDSAIISAIAKEPMMKSYLAATFSLKKGQYPHLMKF</sequence>
<protein>
    <submittedName>
        <fullName evidence="6">Large subunit ribosomal protein L6e</fullName>
    </submittedName>
</protein>
<evidence type="ECO:0000256" key="4">
    <source>
        <dbReference type="SAM" id="MobiDB-lite"/>
    </source>
</evidence>
<dbReference type="Gene3D" id="2.30.30.30">
    <property type="match status" value="1"/>
</dbReference>
<dbReference type="EMBL" id="KQ241709">
    <property type="protein sequence ID" value="KNC85318.1"/>
    <property type="molecule type" value="Genomic_DNA"/>
</dbReference>
<dbReference type="CDD" id="cd13156">
    <property type="entry name" value="KOW_RPL6"/>
    <property type="match status" value="1"/>
</dbReference>
<evidence type="ECO:0000313" key="7">
    <source>
        <dbReference type="Proteomes" id="UP000054560"/>
    </source>
</evidence>
<dbReference type="STRING" id="667725.A0A0L0GAN3"/>
<dbReference type="Proteomes" id="UP000054560">
    <property type="component" value="Unassembled WGS sequence"/>
</dbReference>
<evidence type="ECO:0000313" key="6">
    <source>
        <dbReference type="EMBL" id="KNC85318.1"/>
    </source>
</evidence>
<dbReference type="GO" id="GO:0002181">
    <property type="term" value="P:cytoplasmic translation"/>
    <property type="evidence" value="ECO:0007669"/>
    <property type="project" value="TreeGrafter"/>
</dbReference>
<dbReference type="RefSeq" id="XP_014159220.1">
    <property type="nucleotide sequence ID" value="XM_014303745.1"/>
</dbReference>
<dbReference type="eggNOG" id="KOG1694">
    <property type="taxonomic scope" value="Eukaryota"/>
</dbReference>
<dbReference type="SUPFAM" id="SSF50104">
    <property type="entry name" value="Translation proteins SH3-like domain"/>
    <property type="match status" value="1"/>
</dbReference>
<dbReference type="GO" id="GO:0003723">
    <property type="term" value="F:RNA binding"/>
    <property type="evidence" value="ECO:0007669"/>
    <property type="project" value="TreeGrafter"/>
</dbReference>
<dbReference type="PANTHER" id="PTHR10715">
    <property type="entry name" value="60S RIBOSOMAL PROTEIN L6"/>
    <property type="match status" value="1"/>
</dbReference>
<feature type="compositionally biased region" description="Basic and acidic residues" evidence="4">
    <location>
        <begin position="48"/>
        <end position="58"/>
    </location>
</feature>
<name>A0A0L0GAN3_9EUKA</name>
<dbReference type="InterPro" id="IPR008991">
    <property type="entry name" value="Translation_prot_SH3-like_sf"/>
</dbReference>
<feature type="domain" description="Large ribosomal subunit protein uL6 N-terminal" evidence="5">
    <location>
        <begin position="4"/>
        <end position="49"/>
    </location>
</feature>
<evidence type="ECO:0000259" key="5">
    <source>
        <dbReference type="Pfam" id="PF03868"/>
    </source>
</evidence>
<keyword evidence="3" id="KW-0687">Ribonucleoprotein</keyword>
<proteinExistence type="inferred from homology"/>